<evidence type="ECO:0000313" key="4">
    <source>
        <dbReference type="EMBL" id="KAF0045874.1"/>
    </source>
</evidence>
<evidence type="ECO:0000313" key="5">
    <source>
        <dbReference type="Proteomes" id="UP000438429"/>
    </source>
</evidence>
<gene>
    <name evidence="4" type="ORF">F2P81_002403</name>
</gene>
<sequence length="327" mass="36437">MGVIEESRSAWSSPIVLTPKPEGTDRFCNDFRKLNEVSKFDAYPMPRVDELIERLGPARFVTTLDLTKGYWQVPLTKEAKEKTAFSTPDGLYHYKVLPFGVHGAPATFQHMMDQILCPHREYAATYLDDIIIHSPDWTSHLGHLGTVLGALRHAGLTANPKKCHLGLEEAEYLGYTIGRGSVRPQLRKVEAITTWPKPATKRQVKTFLGLVGYYQCFIPHLATMPAPLHKMTEIKHPHHVLCSVEAEEAFTFLQKALCTEPVLNTPDFGDTLVVHADASGTGLGAVLSQARGGEEHPVTYCILAVSCKNMKGIIQQWKKNAWRLNGP</sequence>
<dbReference type="FunFam" id="3.30.70.270:FF:000020">
    <property type="entry name" value="Transposon Tf2-6 polyprotein-like Protein"/>
    <property type="match status" value="1"/>
</dbReference>
<comment type="similarity">
    <text evidence="1">Belongs to the beta type-B retroviral polymerase family. HERV class-II K(HML-2) pol subfamily.</text>
</comment>
<dbReference type="PANTHER" id="PTHR33064:SF29">
    <property type="entry name" value="PEPTIDASE A2 DOMAIN-CONTAINING PROTEIN-RELATED"/>
    <property type="match status" value="1"/>
</dbReference>
<dbReference type="Pfam" id="PF00078">
    <property type="entry name" value="RVT_1"/>
    <property type="match status" value="1"/>
</dbReference>
<reference evidence="4 5" key="1">
    <citation type="submission" date="2019-06" db="EMBL/GenBank/DDBJ databases">
        <title>Draft genomes of female and male turbot (Scophthalmus maximus).</title>
        <authorList>
            <person name="Xu H."/>
            <person name="Xu X.-W."/>
            <person name="Shao C."/>
            <person name="Chen S."/>
        </authorList>
    </citation>
    <scope>NUCLEOTIDE SEQUENCE [LARGE SCALE GENOMIC DNA]</scope>
    <source>
        <strain evidence="4">Ysfricsl-2016a</strain>
        <tissue evidence="4">Blood</tissue>
    </source>
</reference>
<evidence type="ECO:0000256" key="2">
    <source>
        <dbReference type="ARBA" id="ARBA00012180"/>
    </source>
</evidence>
<dbReference type="AlphaFoldDB" id="A0A6A4TRM0"/>
<dbReference type="Gene3D" id="3.30.70.270">
    <property type="match status" value="2"/>
</dbReference>
<dbReference type="PANTHER" id="PTHR33064">
    <property type="entry name" value="POL PROTEIN"/>
    <property type="match status" value="1"/>
</dbReference>
<evidence type="ECO:0000259" key="3">
    <source>
        <dbReference type="PROSITE" id="PS50878"/>
    </source>
</evidence>
<dbReference type="PROSITE" id="PS50878">
    <property type="entry name" value="RT_POL"/>
    <property type="match status" value="1"/>
</dbReference>
<dbReference type="EMBL" id="VEVO01000002">
    <property type="protein sequence ID" value="KAF0045874.1"/>
    <property type="molecule type" value="Genomic_DNA"/>
</dbReference>
<protein>
    <recommendedName>
        <fullName evidence="2">ribonuclease H</fullName>
        <ecNumber evidence="2">3.1.26.4</ecNumber>
    </recommendedName>
</protein>
<dbReference type="SUPFAM" id="SSF56672">
    <property type="entry name" value="DNA/RNA polymerases"/>
    <property type="match status" value="1"/>
</dbReference>
<dbReference type="GO" id="GO:0004523">
    <property type="term" value="F:RNA-DNA hybrid ribonuclease activity"/>
    <property type="evidence" value="ECO:0007669"/>
    <property type="project" value="UniProtKB-EC"/>
</dbReference>
<dbReference type="InterPro" id="IPR000477">
    <property type="entry name" value="RT_dom"/>
</dbReference>
<dbReference type="Proteomes" id="UP000438429">
    <property type="component" value="Unassembled WGS sequence"/>
</dbReference>
<evidence type="ECO:0000256" key="1">
    <source>
        <dbReference type="ARBA" id="ARBA00010879"/>
    </source>
</evidence>
<organism evidence="4 5">
    <name type="scientific">Scophthalmus maximus</name>
    <name type="common">Turbot</name>
    <name type="synonym">Psetta maxima</name>
    <dbReference type="NCBI Taxonomy" id="52904"/>
    <lineage>
        <taxon>Eukaryota</taxon>
        <taxon>Metazoa</taxon>
        <taxon>Chordata</taxon>
        <taxon>Craniata</taxon>
        <taxon>Vertebrata</taxon>
        <taxon>Euteleostomi</taxon>
        <taxon>Actinopterygii</taxon>
        <taxon>Neopterygii</taxon>
        <taxon>Teleostei</taxon>
        <taxon>Neoteleostei</taxon>
        <taxon>Acanthomorphata</taxon>
        <taxon>Carangaria</taxon>
        <taxon>Pleuronectiformes</taxon>
        <taxon>Pleuronectoidei</taxon>
        <taxon>Scophthalmidae</taxon>
        <taxon>Scophthalmus</taxon>
    </lineage>
</organism>
<dbReference type="Gene3D" id="3.10.10.10">
    <property type="entry name" value="HIV Type 1 Reverse Transcriptase, subunit A, domain 1"/>
    <property type="match status" value="1"/>
</dbReference>
<dbReference type="CDD" id="cd01647">
    <property type="entry name" value="RT_LTR"/>
    <property type="match status" value="1"/>
</dbReference>
<accession>A0A6A4TRM0</accession>
<dbReference type="EC" id="3.1.26.4" evidence="2"/>
<name>A0A6A4TRM0_SCOMX</name>
<dbReference type="Pfam" id="PF17919">
    <property type="entry name" value="RT_RNaseH_2"/>
    <property type="match status" value="1"/>
</dbReference>
<proteinExistence type="inferred from homology"/>
<feature type="domain" description="Reverse transcriptase" evidence="3">
    <location>
        <begin position="1"/>
        <end position="177"/>
    </location>
</feature>
<dbReference type="InterPro" id="IPR043128">
    <property type="entry name" value="Rev_trsase/Diguanyl_cyclase"/>
</dbReference>
<dbReference type="InterPro" id="IPR043502">
    <property type="entry name" value="DNA/RNA_pol_sf"/>
</dbReference>
<comment type="caution">
    <text evidence="4">The sequence shown here is derived from an EMBL/GenBank/DDBJ whole genome shotgun (WGS) entry which is preliminary data.</text>
</comment>
<dbReference type="InterPro" id="IPR041577">
    <property type="entry name" value="RT_RNaseH_2"/>
</dbReference>
<dbReference type="InterPro" id="IPR051320">
    <property type="entry name" value="Viral_Replic_Matur_Polypro"/>
</dbReference>